<dbReference type="SMART" id="SM00175">
    <property type="entry name" value="RAB"/>
    <property type="match status" value="1"/>
</dbReference>
<dbReference type="NCBIfam" id="TIGR00231">
    <property type="entry name" value="small_GTP"/>
    <property type="match status" value="1"/>
</dbReference>
<dbReference type="GO" id="GO:0005886">
    <property type="term" value="C:plasma membrane"/>
    <property type="evidence" value="ECO:0007669"/>
    <property type="project" value="UniProtKB-SubCell"/>
</dbReference>
<keyword evidence="4" id="KW-0547">Nucleotide-binding</keyword>
<evidence type="ECO:0000256" key="8">
    <source>
        <dbReference type="ARBA" id="ARBA00023289"/>
    </source>
</evidence>
<dbReference type="SUPFAM" id="SSF52540">
    <property type="entry name" value="P-loop containing nucleoside triphosphate hydrolases"/>
    <property type="match status" value="1"/>
</dbReference>
<evidence type="ECO:0000256" key="6">
    <source>
        <dbReference type="ARBA" id="ARBA00023136"/>
    </source>
</evidence>
<dbReference type="PANTHER" id="PTHR46149">
    <property type="entry name" value="MIP08469P"/>
    <property type="match status" value="1"/>
</dbReference>
<evidence type="ECO:0000313" key="11">
    <source>
        <dbReference type="Proteomes" id="UP001347796"/>
    </source>
</evidence>
<keyword evidence="3" id="KW-0488">Methylation</keyword>
<dbReference type="Proteomes" id="UP001347796">
    <property type="component" value="Unassembled WGS sequence"/>
</dbReference>
<comment type="similarity">
    <text evidence="9">Belongs to the small GTPase superfamily. RasD family.</text>
</comment>
<keyword evidence="6" id="KW-0472">Membrane</keyword>
<comment type="subcellular location">
    <subcellularLocation>
        <location evidence="1">Cell membrane</location>
        <topology evidence="1">Lipid-anchor</topology>
    </subcellularLocation>
</comment>
<evidence type="ECO:0000256" key="7">
    <source>
        <dbReference type="ARBA" id="ARBA00023288"/>
    </source>
</evidence>
<evidence type="ECO:0000313" key="10">
    <source>
        <dbReference type="EMBL" id="KAK6169454.1"/>
    </source>
</evidence>
<sequence>MLTSTRSTSLHLSQKSISEKGGTARFRIVVMGAAAVGKSAIISQFLYERFVSEYKETIEELHRGEYNVKGTQLVLDILDTAGAHSFPAMRKLAIATSNAFILVYSVNDDTSFDEVKAMREQIIAERDDENVPIVIVANKTDILEEKRIISRETAETLVSVEWGNGYIEASAKENINIVGIFKEILRQSKFQYSLSPAVERRRISMPAILFSKKKAPTQPKRHSCSLN</sequence>
<dbReference type="InterPro" id="IPR052236">
    <property type="entry name" value="Small_GTPase_RasD"/>
</dbReference>
<keyword evidence="2" id="KW-1003">Cell membrane</keyword>
<evidence type="ECO:0000256" key="2">
    <source>
        <dbReference type="ARBA" id="ARBA00022475"/>
    </source>
</evidence>
<dbReference type="AlphaFoldDB" id="A0AAN8GK18"/>
<dbReference type="GO" id="GO:0005525">
    <property type="term" value="F:GTP binding"/>
    <property type="evidence" value="ECO:0007669"/>
    <property type="project" value="UniProtKB-KW"/>
</dbReference>
<evidence type="ECO:0000256" key="1">
    <source>
        <dbReference type="ARBA" id="ARBA00004193"/>
    </source>
</evidence>
<comment type="caution">
    <text evidence="10">The sequence shown here is derived from an EMBL/GenBank/DDBJ whole genome shotgun (WGS) entry which is preliminary data.</text>
</comment>
<proteinExistence type="inferred from homology"/>
<dbReference type="SMART" id="SM00173">
    <property type="entry name" value="RAS"/>
    <property type="match status" value="1"/>
</dbReference>
<dbReference type="PROSITE" id="PS51421">
    <property type="entry name" value="RAS"/>
    <property type="match status" value="1"/>
</dbReference>
<dbReference type="PRINTS" id="PR00449">
    <property type="entry name" value="RASTRNSFRMNG"/>
</dbReference>
<dbReference type="EMBL" id="JAZGQO010000015">
    <property type="protein sequence ID" value="KAK6169454.1"/>
    <property type="molecule type" value="Genomic_DNA"/>
</dbReference>
<reference evidence="10 11" key="1">
    <citation type="submission" date="2024-01" db="EMBL/GenBank/DDBJ databases">
        <title>The genome of the rayed Mediterranean limpet Patella caerulea (Linnaeus, 1758).</title>
        <authorList>
            <person name="Anh-Thu Weber A."/>
            <person name="Halstead-Nussloch G."/>
        </authorList>
    </citation>
    <scope>NUCLEOTIDE SEQUENCE [LARGE SCALE GENOMIC DNA]</scope>
    <source>
        <strain evidence="10">AATW-2023a</strain>
        <tissue evidence="10">Whole specimen</tissue>
    </source>
</reference>
<evidence type="ECO:0000256" key="5">
    <source>
        <dbReference type="ARBA" id="ARBA00023134"/>
    </source>
</evidence>
<gene>
    <name evidence="10" type="ORF">SNE40_020508</name>
</gene>
<keyword evidence="11" id="KW-1185">Reference proteome</keyword>
<dbReference type="GO" id="GO:0003924">
    <property type="term" value="F:GTPase activity"/>
    <property type="evidence" value="ECO:0007669"/>
    <property type="project" value="InterPro"/>
</dbReference>
<dbReference type="Gene3D" id="3.40.50.300">
    <property type="entry name" value="P-loop containing nucleotide triphosphate hydrolases"/>
    <property type="match status" value="1"/>
</dbReference>
<keyword evidence="8" id="KW-0636">Prenylation</keyword>
<protein>
    <submittedName>
        <fullName evidence="10">Uncharacterized protein</fullName>
    </submittedName>
</protein>
<dbReference type="InterPro" id="IPR027417">
    <property type="entry name" value="P-loop_NTPase"/>
</dbReference>
<dbReference type="PROSITE" id="PS51419">
    <property type="entry name" value="RAB"/>
    <property type="match status" value="1"/>
</dbReference>
<evidence type="ECO:0000256" key="4">
    <source>
        <dbReference type="ARBA" id="ARBA00022741"/>
    </source>
</evidence>
<evidence type="ECO:0000256" key="9">
    <source>
        <dbReference type="ARBA" id="ARBA00038061"/>
    </source>
</evidence>
<dbReference type="PANTHER" id="PTHR46149:SF7">
    <property type="entry name" value="GTP-BINDING PROTEIN DI-RAS2"/>
    <property type="match status" value="1"/>
</dbReference>
<dbReference type="InterPro" id="IPR005225">
    <property type="entry name" value="Small_GTP-bd"/>
</dbReference>
<dbReference type="InterPro" id="IPR001806">
    <property type="entry name" value="Small_GTPase"/>
</dbReference>
<dbReference type="FunFam" id="3.40.50.300:FF:000475">
    <property type="entry name" value="GTP-binding protein Rhes"/>
    <property type="match status" value="1"/>
</dbReference>
<name>A0AAN8GK18_PATCE</name>
<evidence type="ECO:0000256" key="3">
    <source>
        <dbReference type="ARBA" id="ARBA00022481"/>
    </source>
</evidence>
<dbReference type="Pfam" id="PF00071">
    <property type="entry name" value="Ras"/>
    <property type="match status" value="1"/>
</dbReference>
<dbReference type="SMART" id="SM00174">
    <property type="entry name" value="RHO"/>
    <property type="match status" value="1"/>
</dbReference>
<keyword evidence="7" id="KW-0449">Lipoprotein</keyword>
<organism evidence="10 11">
    <name type="scientific">Patella caerulea</name>
    <name type="common">Rayed Mediterranean limpet</name>
    <dbReference type="NCBI Taxonomy" id="87958"/>
    <lineage>
        <taxon>Eukaryota</taxon>
        <taxon>Metazoa</taxon>
        <taxon>Spiralia</taxon>
        <taxon>Lophotrochozoa</taxon>
        <taxon>Mollusca</taxon>
        <taxon>Gastropoda</taxon>
        <taxon>Patellogastropoda</taxon>
        <taxon>Patelloidea</taxon>
        <taxon>Patellidae</taxon>
        <taxon>Patella</taxon>
    </lineage>
</organism>
<accession>A0AAN8GK18</accession>
<keyword evidence="5" id="KW-0342">GTP-binding</keyword>